<dbReference type="Gene3D" id="3.90.120.10">
    <property type="entry name" value="DNA Methylase, subunit A, domain 2"/>
    <property type="match status" value="1"/>
</dbReference>
<evidence type="ECO:0000313" key="10">
    <source>
        <dbReference type="Proteomes" id="UP000468650"/>
    </source>
</evidence>
<comment type="catalytic activity">
    <reaction evidence="5 8">
        <text>a 2'-deoxycytidine in DNA + S-adenosyl-L-methionine = a 5-methyl-2'-deoxycytidine in DNA + S-adenosyl-L-homocysteine + H(+)</text>
        <dbReference type="Rhea" id="RHEA:13681"/>
        <dbReference type="Rhea" id="RHEA-COMP:11369"/>
        <dbReference type="Rhea" id="RHEA-COMP:11370"/>
        <dbReference type="ChEBI" id="CHEBI:15378"/>
        <dbReference type="ChEBI" id="CHEBI:57856"/>
        <dbReference type="ChEBI" id="CHEBI:59789"/>
        <dbReference type="ChEBI" id="CHEBI:85452"/>
        <dbReference type="ChEBI" id="CHEBI:85454"/>
        <dbReference type="EC" id="2.1.1.37"/>
    </reaction>
</comment>
<dbReference type="GO" id="GO:0009307">
    <property type="term" value="P:DNA restriction-modification system"/>
    <property type="evidence" value="ECO:0007669"/>
    <property type="project" value="UniProtKB-KW"/>
</dbReference>
<accession>A0A6N6RLZ4</accession>
<protein>
    <recommendedName>
        <fullName evidence="8">Cytosine-specific methyltransferase</fullName>
        <ecNumber evidence="8">2.1.1.37</ecNumber>
    </recommendedName>
</protein>
<evidence type="ECO:0000256" key="7">
    <source>
        <dbReference type="RuleBase" id="RU000416"/>
    </source>
</evidence>
<keyword evidence="3 6" id="KW-0949">S-adenosyl-L-methionine</keyword>
<organism evidence="9 10">
    <name type="scientific">Phaeocystidibacter luteus</name>
    <dbReference type="NCBI Taxonomy" id="911197"/>
    <lineage>
        <taxon>Bacteria</taxon>
        <taxon>Pseudomonadati</taxon>
        <taxon>Bacteroidota</taxon>
        <taxon>Flavobacteriia</taxon>
        <taxon>Flavobacteriales</taxon>
        <taxon>Phaeocystidibacteraceae</taxon>
        <taxon>Phaeocystidibacter</taxon>
    </lineage>
</organism>
<dbReference type="EMBL" id="WBVO01000001">
    <property type="protein sequence ID" value="KAB2814582.1"/>
    <property type="molecule type" value="Genomic_DNA"/>
</dbReference>
<evidence type="ECO:0000256" key="4">
    <source>
        <dbReference type="ARBA" id="ARBA00022747"/>
    </source>
</evidence>
<dbReference type="GO" id="GO:0003886">
    <property type="term" value="F:DNA (cytosine-5-)-methyltransferase activity"/>
    <property type="evidence" value="ECO:0007669"/>
    <property type="project" value="UniProtKB-EC"/>
</dbReference>
<dbReference type="RefSeq" id="WP_151666160.1">
    <property type="nucleotide sequence ID" value="NZ_WBVO01000001.1"/>
</dbReference>
<evidence type="ECO:0000256" key="3">
    <source>
        <dbReference type="ARBA" id="ARBA00022691"/>
    </source>
</evidence>
<dbReference type="GO" id="GO:0032259">
    <property type="term" value="P:methylation"/>
    <property type="evidence" value="ECO:0007669"/>
    <property type="project" value="UniProtKB-KW"/>
</dbReference>
<keyword evidence="2 6" id="KW-0808">Transferase</keyword>
<dbReference type="GO" id="GO:0003677">
    <property type="term" value="F:DNA binding"/>
    <property type="evidence" value="ECO:0007669"/>
    <property type="project" value="TreeGrafter"/>
</dbReference>
<dbReference type="PANTHER" id="PTHR10629:SF52">
    <property type="entry name" value="DNA (CYTOSINE-5)-METHYLTRANSFERASE 1"/>
    <property type="match status" value="1"/>
</dbReference>
<dbReference type="AlphaFoldDB" id="A0A6N6RLZ4"/>
<evidence type="ECO:0000256" key="2">
    <source>
        <dbReference type="ARBA" id="ARBA00022679"/>
    </source>
</evidence>
<evidence type="ECO:0000256" key="1">
    <source>
        <dbReference type="ARBA" id="ARBA00022603"/>
    </source>
</evidence>
<evidence type="ECO:0000313" key="9">
    <source>
        <dbReference type="EMBL" id="KAB2814582.1"/>
    </source>
</evidence>
<evidence type="ECO:0000256" key="8">
    <source>
        <dbReference type="RuleBase" id="RU000417"/>
    </source>
</evidence>
<reference evidence="9 10" key="1">
    <citation type="submission" date="2019-09" db="EMBL/GenBank/DDBJ databases">
        <title>Genomes of family Cryomorphaceae.</title>
        <authorList>
            <person name="Bowman J.P."/>
        </authorList>
    </citation>
    <scope>NUCLEOTIDE SEQUENCE [LARGE SCALE GENOMIC DNA]</scope>
    <source>
        <strain evidence="9 10">LMG 25704</strain>
    </source>
</reference>
<dbReference type="PANTHER" id="PTHR10629">
    <property type="entry name" value="CYTOSINE-SPECIFIC METHYLTRANSFERASE"/>
    <property type="match status" value="1"/>
</dbReference>
<dbReference type="NCBIfam" id="TIGR00675">
    <property type="entry name" value="dcm"/>
    <property type="match status" value="1"/>
</dbReference>
<keyword evidence="10" id="KW-1185">Reference proteome</keyword>
<dbReference type="PROSITE" id="PS51679">
    <property type="entry name" value="SAM_MT_C5"/>
    <property type="match status" value="1"/>
</dbReference>
<keyword evidence="4" id="KW-0680">Restriction system</keyword>
<evidence type="ECO:0000256" key="6">
    <source>
        <dbReference type="PROSITE-ProRule" id="PRU01016"/>
    </source>
</evidence>
<dbReference type="Pfam" id="PF00145">
    <property type="entry name" value="DNA_methylase"/>
    <property type="match status" value="1"/>
</dbReference>
<sequence length="355" mass="39991">MINPIRFGSACSGIDAASVAWGELGWKAQWFSEIAPFPSAVLNHHYPEVPNLGDLNHIHETETFQQTDIDVLVGGTPCQDFSIAGPRGGLDSENGQLALVFLGISKRKRPRWVVWENVTGVLSENEGRTFATITKEMEKIGYGWAYRVMDAQYFDVAQHRERVFLIGYLGDWRPAAAVLFERESLSRNSKKGKKVFERNSNRAREGVRTYRYLNFKSGIIEDNKCATLRGKIGSCDERNEPAYVVENAHVFKVRSGKVDGGGKGYLGSDELAFTLSTANDQNLYFDSVLRRLTPVECERLQGFPDNYTNITYRNKPAADLPRYHALGNSMAVPVMKWIGERIQLVENIKNQSNEK</sequence>
<dbReference type="GO" id="GO:0044027">
    <property type="term" value="P:negative regulation of gene expression via chromosomal CpG island methylation"/>
    <property type="evidence" value="ECO:0007669"/>
    <property type="project" value="TreeGrafter"/>
</dbReference>
<comment type="similarity">
    <text evidence="6 7">Belongs to the class I-like SAM-binding methyltransferase superfamily. C5-methyltransferase family.</text>
</comment>
<name>A0A6N6RLZ4_9FLAO</name>
<feature type="active site" evidence="6">
    <location>
        <position position="78"/>
    </location>
</feature>
<comment type="caution">
    <text evidence="9">The sequence shown here is derived from an EMBL/GenBank/DDBJ whole genome shotgun (WGS) entry which is preliminary data.</text>
</comment>
<dbReference type="InterPro" id="IPR018117">
    <property type="entry name" value="C5_DNA_meth_AS"/>
</dbReference>
<evidence type="ECO:0000256" key="5">
    <source>
        <dbReference type="ARBA" id="ARBA00047422"/>
    </source>
</evidence>
<dbReference type="Gene3D" id="3.40.50.150">
    <property type="entry name" value="Vaccinia Virus protein VP39"/>
    <property type="match status" value="1"/>
</dbReference>
<dbReference type="EC" id="2.1.1.37" evidence="8"/>
<dbReference type="OrthoDB" id="32195at2"/>
<dbReference type="PROSITE" id="PS00094">
    <property type="entry name" value="C5_MTASE_1"/>
    <property type="match status" value="1"/>
</dbReference>
<gene>
    <name evidence="9" type="ORF">F8C67_02245</name>
</gene>
<proteinExistence type="inferred from homology"/>
<dbReference type="InterPro" id="IPR001525">
    <property type="entry name" value="C5_MeTfrase"/>
</dbReference>
<keyword evidence="1 6" id="KW-0489">Methyltransferase</keyword>
<dbReference type="Proteomes" id="UP000468650">
    <property type="component" value="Unassembled WGS sequence"/>
</dbReference>
<dbReference type="InterPro" id="IPR029063">
    <property type="entry name" value="SAM-dependent_MTases_sf"/>
</dbReference>
<dbReference type="PRINTS" id="PR00105">
    <property type="entry name" value="C5METTRFRASE"/>
</dbReference>
<dbReference type="InterPro" id="IPR050390">
    <property type="entry name" value="C5-Methyltransferase"/>
</dbReference>
<dbReference type="SUPFAM" id="SSF53335">
    <property type="entry name" value="S-adenosyl-L-methionine-dependent methyltransferases"/>
    <property type="match status" value="1"/>
</dbReference>